<dbReference type="RefSeq" id="WP_386719499.1">
    <property type="nucleotide sequence ID" value="NZ_JBHRSZ010000004.1"/>
</dbReference>
<dbReference type="Gene3D" id="3.60.15.10">
    <property type="entry name" value="Ribonuclease Z/Hydroxyacylglutathione hydrolase-like"/>
    <property type="match status" value="1"/>
</dbReference>
<sequence length="345" mass="39377">MSVSSLDAKAPTALESESQNSFYRDGKFHNESNTTVKFEWSSILNYAKEVFKHRNIETEPKGNIPVQPLLTENILSTADDSIWRIGHSTLLIKMSGKLILLDPVFSERASPFQFIGPKRFHQPPITIEALPLIDAVVISHNHYDHLDKHSIQKLSDKVKHFIVPLGNRNDLIAWGVDDHKVTEMDWWQEFHINEITLVSTPSQHFSGRGINDKDKTLWSSYVIKSPDSRVFFSGDTGYFKGFKDIGEKYGPFDLTLIETGAYNPNWAAIHMLPEQSLQAHLDLKGQRMMPIHNGTFNLALHSWKDPFEQITKLAENHQVELLTPEMGAPLTIKGNEKTTHWWVNL</sequence>
<evidence type="ECO:0000313" key="3">
    <source>
        <dbReference type="Proteomes" id="UP001595476"/>
    </source>
</evidence>
<feature type="domain" description="Metallo-beta-lactamase" evidence="1">
    <location>
        <begin position="99"/>
        <end position="292"/>
    </location>
</feature>
<organism evidence="2 3">
    <name type="scientific">Litoribrevibacter euphylliae</name>
    <dbReference type="NCBI Taxonomy" id="1834034"/>
    <lineage>
        <taxon>Bacteria</taxon>
        <taxon>Pseudomonadati</taxon>
        <taxon>Pseudomonadota</taxon>
        <taxon>Gammaproteobacteria</taxon>
        <taxon>Oceanospirillales</taxon>
        <taxon>Oceanospirillaceae</taxon>
        <taxon>Litoribrevibacter</taxon>
    </lineage>
</organism>
<gene>
    <name evidence="2" type="ORF">ACFOEK_09170</name>
</gene>
<keyword evidence="3" id="KW-1185">Reference proteome</keyword>
<reference evidence="3" key="1">
    <citation type="journal article" date="2019" name="Int. J. Syst. Evol. Microbiol.">
        <title>The Global Catalogue of Microorganisms (GCM) 10K type strain sequencing project: providing services to taxonomists for standard genome sequencing and annotation.</title>
        <authorList>
            <consortium name="The Broad Institute Genomics Platform"/>
            <consortium name="The Broad Institute Genome Sequencing Center for Infectious Disease"/>
            <person name="Wu L."/>
            <person name="Ma J."/>
        </authorList>
    </citation>
    <scope>NUCLEOTIDE SEQUENCE [LARGE SCALE GENOMIC DNA]</scope>
    <source>
        <strain evidence="3">KCTC 52438</strain>
    </source>
</reference>
<proteinExistence type="predicted"/>
<dbReference type="EMBL" id="JBHRSZ010000004">
    <property type="protein sequence ID" value="MFC3151193.1"/>
    <property type="molecule type" value="Genomic_DNA"/>
</dbReference>
<name>A0ABV7HF37_9GAMM</name>
<dbReference type="SUPFAM" id="SSF56281">
    <property type="entry name" value="Metallo-hydrolase/oxidoreductase"/>
    <property type="match status" value="1"/>
</dbReference>
<dbReference type="Pfam" id="PF12706">
    <property type="entry name" value="Lactamase_B_2"/>
    <property type="match status" value="1"/>
</dbReference>
<dbReference type="InterPro" id="IPR036866">
    <property type="entry name" value="RibonucZ/Hydroxyglut_hydro"/>
</dbReference>
<dbReference type="Proteomes" id="UP001595476">
    <property type="component" value="Unassembled WGS sequence"/>
</dbReference>
<accession>A0ABV7HF37</accession>
<protein>
    <submittedName>
        <fullName evidence="2">MBL fold metallo-hydrolase</fullName>
    </submittedName>
</protein>
<dbReference type="InterPro" id="IPR001279">
    <property type="entry name" value="Metallo-B-lactamas"/>
</dbReference>
<comment type="caution">
    <text evidence="2">The sequence shown here is derived from an EMBL/GenBank/DDBJ whole genome shotgun (WGS) entry which is preliminary data.</text>
</comment>
<dbReference type="PANTHER" id="PTHR15032:SF4">
    <property type="entry name" value="N-ACYL-PHOSPHATIDYLETHANOLAMINE-HYDROLYZING PHOSPHOLIPASE D"/>
    <property type="match status" value="1"/>
</dbReference>
<evidence type="ECO:0000259" key="1">
    <source>
        <dbReference type="Pfam" id="PF12706"/>
    </source>
</evidence>
<evidence type="ECO:0000313" key="2">
    <source>
        <dbReference type="EMBL" id="MFC3151193.1"/>
    </source>
</evidence>
<dbReference type="PANTHER" id="PTHR15032">
    <property type="entry name" value="N-ACYL-PHOSPHATIDYLETHANOLAMINE-HYDROLYZING PHOSPHOLIPASE D"/>
    <property type="match status" value="1"/>
</dbReference>